<evidence type="ECO:0000256" key="6">
    <source>
        <dbReference type="ARBA" id="ARBA00022989"/>
    </source>
</evidence>
<reference evidence="10 11" key="1">
    <citation type="submission" date="2020-08" db="EMBL/GenBank/DDBJ databases">
        <title>Genome public.</title>
        <authorList>
            <person name="Liu C."/>
            <person name="Sun Q."/>
        </authorList>
    </citation>
    <scope>NUCLEOTIDE SEQUENCE [LARGE SCALE GENOMIC DNA]</scope>
    <source>
        <strain evidence="10 11">NSJ-27</strain>
    </source>
</reference>
<keyword evidence="11" id="KW-1185">Reference proteome</keyword>
<organism evidence="10 11">
    <name type="scientific">Clostridium facile</name>
    <dbReference type="NCBI Taxonomy" id="2763035"/>
    <lineage>
        <taxon>Bacteria</taxon>
        <taxon>Bacillati</taxon>
        <taxon>Bacillota</taxon>
        <taxon>Clostridia</taxon>
        <taxon>Eubacteriales</taxon>
        <taxon>Clostridiaceae</taxon>
        <taxon>Clostridium</taxon>
    </lineage>
</organism>
<evidence type="ECO:0000256" key="1">
    <source>
        <dbReference type="ARBA" id="ARBA00004651"/>
    </source>
</evidence>
<dbReference type="PANTHER" id="PTHR32196:SF71">
    <property type="entry name" value="AUTOINDUCER 2 IMPORT SYSTEM PERMEASE PROTEIN LSRD"/>
    <property type="match status" value="1"/>
</dbReference>
<proteinExistence type="predicted"/>
<evidence type="ECO:0000313" key="10">
    <source>
        <dbReference type="EMBL" id="MBC5787841.1"/>
    </source>
</evidence>
<feature type="transmembrane region" description="Helical" evidence="9">
    <location>
        <begin position="221"/>
        <end position="249"/>
    </location>
</feature>
<keyword evidence="7 9" id="KW-0472">Membrane</keyword>
<evidence type="ECO:0000313" key="11">
    <source>
        <dbReference type="Proteomes" id="UP000649151"/>
    </source>
</evidence>
<dbReference type="InterPro" id="IPR001851">
    <property type="entry name" value="ABC_transp_permease"/>
</dbReference>
<dbReference type="RefSeq" id="WP_069987305.1">
    <property type="nucleotide sequence ID" value="NZ_JACOQK010000001.1"/>
</dbReference>
<feature type="transmembrane region" description="Helical" evidence="9">
    <location>
        <begin position="287"/>
        <end position="308"/>
    </location>
</feature>
<accession>A0ABR7IRT1</accession>
<gene>
    <name evidence="10" type="ORF">H8Z77_07395</name>
</gene>
<name>A0ABR7IRT1_9CLOT</name>
<evidence type="ECO:0000256" key="4">
    <source>
        <dbReference type="ARBA" id="ARBA00022519"/>
    </source>
</evidence>
<evidence type="ECO:0000256" key="7">
    <source>
        <dbReference type="ARBA" id="ARBA00023136"/>
    </source>
</evidence>
<dbReference type="Pfam" id="PF02653">
    <property type="entry name" value="BPD_transp_2"/>
    <property type="match status" value="1"/>
</dbReference>
<feature type="transmembrane region" description="Helical" evidence="9">
    <location>
        <begin position="314"/>
        <end position="331"/>
    </location>
</feature>
<keyword evidence="2" id="KW-0813">Transport</keyword>
<evidence type="ECO:0000256" key="5">
    <source>
        <dbReference type="ARBA" id="ARBA00022692"/>
    </source>
</evidence>
<feature type="transmembrane region" description="Helical" evidence="9">
    <location>
        <begin position="139"/>
        <end position="158"/>
    </location>
</feature>
<sequence>MSNTNVTPSSNYNRDLKVKEGFKLSKFLVKWEMILVYILIAVNIVLLISRPSLYNLETLQSIVTSGMDLSFMVLGMVLILMLGDIDVSISSIMILSGMTMGLLYQSGMPAIVAILAGVVVGGLCGLFNGFLVGKIGMPAVIVTIAGQSLYRGIAQIILGENTLKQFPKLFTDLYWKNLGNLIPWSLICFLIVGVLFCILLHKSTFGRKLYMMGNSMTASHYSGVNVAGTRMAVFTIMGVMTAISAMFFVGHMGGGLSSSMGTGYELDVIAICVLGGVSTAGGKGKMYGPIIATVLMAFLNYTTGLMGADSNIKKIISGSIMIIAVLIPMINRRSIANAKLKLVYHSNKNIEALNIKTAAEIKELKAQVKSGAITSAAAQQQIATLKAECKATCDKLWAEQKEDAAKAKERFK</sequence>
<dbReference type="CDD" id="cd06579">
    <property type="entry name" value="TM_PBP1_transp_AraH_like"/>
    <property type="match status" value="1"/>
</dbReference>
<dbReference type="EMBL" id="JACOQK010000001">
    <property type="protein sequence ID" value="MBC5787841.1"/>
    <property type="molecule type" value="Genomic_DNA"/>
</dbReference>
<feature type="transmembrane region" description="Helical" evidence="9">
    <location>
        <begin position="178"/>
        <end position="200"/>
    </location>
</feature>
<comment type="caution">
    <text evidence="10">The sequence shown here is derived from an EMBL/GenBank/DDBJ whole genome shotgun (WGS) entry which is preliminary data.</text>
</comment>
<protein>
    <recommendedName>
        <fullName evidence="8">Autoinducer 2 import system permease protein LsrD</fullName>
    </recommendedName>
</protein>
<evidence type="ECO:0000256" key="2">
    <source>
        <dbReference type="ARBA" id="ARBA00022448"/>
    </source>
</evidence>
<keyword evidence="3" id="KW-1003">Cell membrane</keyword>
<feature type="transmembrane region" description="Helical" evidence="9">
    <location>
        <begin position="27"/>
        <end position="49"/>
    </location>
</feature>
<dbReference type="PANTHER" id="PTHR32196">
    <property type="entry name" value="ABC TRANSPORTER PERMEASE PROTEIN YPHD-RELATED-RELATED"/>
    <property type="match status" value="1"/>
</dbReference>
<evidence type="ECO:0000256" key="3">
    <source>
        <dbReference type="ARBA" id="ARBA00022475"/>
    </source>
</evidence>
<keyword evidence="6 9" id="KW-1133">Transmembrane helix</keyword>
<evidence type="ECO:0000256" key="9">
    <source>
        <dbReference type="SAM" id="Phobius"/>
    </source>
</evidence>
<evidence type="ECO:0000256" key="8">
    <source>
        <dbReference type="ARBA" id="ARBA00039381"/>
    </source>
</evidence>
<feature type="transmembrane region" description="Helical" evidence="9">
    <location>
        <begin position="110"/>
        <end position="132"/>
    </location>
</feature>
<comment type="subcellular location">
    <subcellularLocation>
        <location evidence="1">Cell membrane</location>
        <topology evidence="1">Multi-pass membrane protein</topology>
    </subcellularLocation>
</comment>
<keyword evidence="5 9" id="KW-0812">Transmembrane</keyword>
<dbReference type="Proteomes" id="UP000649151">
    <property type="component" value="Unassembled WGS sequence"/>
</dbReference>
<keyword evidence="4" id="KW-0997">Cell inner membrane</keyword>